<evidence type="ECO:0000256" key="3">
    <source>
        <dbReference type="SAM" id="SignalP"/>
    </source>
</evidence>
<evidence type="ECO:0000313" key="4">
    <source>
        <dbReference type="EMBL" id="KAK7064207.1"/>
    </source>
</evidence>
<dbReference type="AlphaFoldDB" id="A0AAW0EFM6"/>
<dbReference type="PANTHER" id="PTHR11215">
    <property type="entry name" value="METAL DEPENDENT HYDROLASE - RELATED"/>
    <property type="match status" value="1"/>
</dbReference>
<evidence type="ECO:0000313" key="5">
    <source>
        <dbReference type="Proteomes" id="UP001362999"/>
    </source>
</evidence>
<dbReference type="Pfam" id="PF03690">
    <property type="entry name" value="MYG1_exonuc"/>
    <property type="match status" value="1"/>
</dbReference>
<dbReference type="GO" id="GO:0005737">
    <property type="term" value="C:cytoplasm"/>
    <property type="evidence" value="ECO:0007669"/>
    <property type="project" value="TreeGrafter"/>
</dbReference>
<gene>
    <name evidence="4" type="ORF">R3P38DRAFT_3301776</name>
</gene>
<comment type="similarity">
    <text evidence="1">Belongs to the MYG1 family.</text>
</comment>
<feature type="region of interest" description="Disordered" evidence="2">
    <location>
        <begin position="63"/>
        <end position="96"/>
    </location>
</feature>
<feature type="chain" id="PRO_5043497243" description="Metal-dependent protein hydrolase" evidence="3">
    <location>
        <begin position="19"/>
        <end position="498"/>
    </location>
</feature>
<comment type="caution">
    <text evidence="4">The sequence shown here is derived from an EMBL/GenBank/DDBJ whole genome shotgun (WGS) entry which is preliminary data.</text>
</comment>
<reference evidence="4 5" key="1">
    <citation type="journal article" date="2024" name="J Genomics">
        <title>Draft genome sequencing and assembly of Favolaschia claudopus CIRM-BRFM 2984 isolated from oak limbs.</title>
        <authorList>
            <person name="Navarro D."/>
            <person name="Drula E."/>
            <person name="Chaduli D."/>
            <person name="Cazenave R."/>
            <person name="Ahrendt S."/>
            <person name="Wang J."/>
            <person name="Lipzen A."/>
            <person name="Daum C."/>
            <person name="Barry K."/>
            <person name="Grigoriev I.V."/>
            <person name="Favel A."/>
            <person name="Rosso M.N."/>
            <person name="Martin F."/>
        </authorList>
    </citation>
    <scope>NUCLEOTIDE SEQUENCE [LARGE SCALE GENOMIC DNA]</scope>
    <source>
        <strain evidence="4 5">CIRM-BRFM 2984</strain>
    </source>
</reference>
<dbReference type="PANTHER" id="PTHR11215:SF1">
    <property type="entry name" value="MYG1 EXONUCLEASE"/>
    <property type="match status" value="1"/>
</dbReference>
<dbReference type="EMBL" id="JAWWNJ010000001">
    <property type="protein sequence ID" value="KAK7064207.1"/>
    <property type="molecule type" value="Genomic_DNA"/>
</dbReference>
<organism evidence="4 5">
    <name type="scientific">Favolaschia claudopus</name>
    <dbReference type="NCBI Taxonomy" id="2862362"/>
    <lineage>
        <taxon>Eukaryota</taxon>
        <taxon>Fungi</taxon>
        <taxon>Dikarya</taxon>
        <taxon>Basidiomycota</taxon>
        <taxon>Agaricomycotina</taxon>
        <taxon>Agaricomycetes</taxon>
        <taxon>Agaricomycetidae</taxon>
        <taxon>Agaricales</taxon>
        <taxon>Marasmiineae</taxon>
        <taxon>Mycenaceae</taxon>
        <taxon>Favolaschia</taxon>
    </lineage>
</organism>
<evidence type="ECO:0000256" key="1">
    <source>
        <dbReference type="ARBA" id="ARBA00010105"/>
    </source>
</evidence>
<keyword evidence="5" id="KW-1185">Reference proteome</keyword>
<dbReference type="InterPro" id="IPR003226">
    <property type="entry name" value="MYG1_exonuclease"/>
</dbReference>
<dbReference type="GO" id="GO:0005634">
    <property type="term" value="C:nucleus"/>
    <property type="evidence" value="ECO:0007669"/>
    <property type="project" value="TreeGrafter"/>
</dbReference>
<accession>A0AAW0EFM6</accession>
<sequence>MRLLGALFAAAVVPLAFAQSSSGSAPAQPSAQVTLITSVITSVGLGASRQVTTVLQTTVITSTIQPQNPTSPTGDPNNSNNGNSQSSSAASSTTTANLPTGTAQVISIQAPSPGAPGGAYGPDDNYINFASTLRWSPLLLSGAVVVTSRDLVHIVQNRCITTSFTRLTVSRHVFRCAKKQKLSQSKIIGTHNGTFHCDEALACFLLRQTEADPAILETCDIVVDVGAIYDESKQLFDHHQRGFTEVFGHGFETKLSSAGLVYKHFGKEVIATKTQLPVDDPKVLTLWLKMYKQFIEAIDGIDNGVSQYPSDIKPKYKSSTDLSSRVAALNPVWNQPSSPAIYDAQFAKASQVTGEEFLGKLNYYASAWLPARDLLNGFIASSKQTYTIDRLLVFEQFFPWKEHLFDYEEEHATPESEKTLYVIYPDDGGSWRIQAVPASSESFESRKALPETWRGLRDDTLSAAIGIEGCVFIHASGFIGGNKTKEGALQLAKAALAM</sequence>
<name>A0AAW0EFM6_9AGAR</name>
<feature type="signal peptide" evidence="3">
    <location>
        <begin position="1"/>
        <end position="18"/>
    </location>
</feature>
<protein>
    <recommendedName>
        <fullName evidence="6">Metal-dependent protein hydrolase</fullName>
    </recommendedName>
</protein>
<keyword evidence="3" id="KW-0732">Signal</keyword>
<evidence type="ECO:0008006" key="6">
    <source>
        <dbReference type="Google" id="ProtNLM"/>
    </source>
</evidence>
<evidence type="ECO:0000256" key="2">
    <source>
        <dbReference type="SAM" id="MobiDB-lite"/>
    </source>
</evidence>
<proteinExistence type="inferred from homology"/>
<dbReference type="Proteomes" id="UP001362999">
    <property type="component" value="Unassembled WGS sequence"/>
</dbReference>